<evidence type="ECO:0000256" key="4">
    <source>
        <dbReference type="SAM" id="MobiDB-lite"/>
    </source>
</evidence>
<dbReference type="Pfam" id="PF00488">
    <property type="entry name" value="MutS_V"/>
    <property type="match status" value="1"/>
</dbReference>
<keyword evidence="5" id="KW-1133">Transmembrane helix</keyword>
<keyword evidence="5" id="KW-0472">Membrane</keyword>
<evidence type="ECO:0000256" key="2">
    <source>
        <dbReference type="ARBA" id="ARBA00022840"/>
    </source>
</evidence>
<dbReference type="InterPro" id="IPR045076">
    <property type="entry name" value="MutS"/>
</dbReference>
<feature type="transmembrane region" description="Helical" evidence="5">
    <location>
        <begin position="59"/>
        <end position="79"/>
    </location>
</feature>
<evidence type="ECO:0000256" key="1">
    <source>
        <dbReference type="ARBA" id="ARBA00022741"/>
    </source>
</evidence>
<dbReference type="InterPro" id="IPR027417">
    <property type="entry name" value="P-loop_NTPase"/>
</dbReference>
<evidence type="ECO:0000259" key="6">
    <source>
        <dbReference type="Pfam" id="PF00488"/>
    </source>
</evidence>
<organism evidence="7 8">
    <name type="scientific">Dunaliella salina</name>
    <name type="common">Green alga</name>
    <name type="synonym">Protococcus salinus</name>
    <dbReference type="NCBI Taxonomy" id="3046"/>
    <lineage>
        <taxon>Eukaryota</taxon>
        <taxon>Viridiplantae</taxon>
        <taxon>Chlorophyta</taxon>
        <taxon>core chlorophytes</taxon>
        <taxon>Chlorophyceae</taxon>
        <taxon>CS clade</taxon>
        <taxon>Chlamydomonadales</taxon>
        <taxon>Dunaliellaceae</taxon>
        <taxon>Dunaliella</taxon>
    </lineage>
</organism>
<feature type="compositionally biased region" description="Basic and acidic residues" evidence="4">
    <location>
        <begin position="391"/>
        <end position="406"/>
    </location>
</feature>
<feature type="transmembrane region" description="Helical" evidence="5">
    <location>
        <begin position="21"/>
        <end position="39"/>
    </location>
</feature>
<proteinExistence type="predicted"/>
<keyword evidence="3" id="KW-0238">DNA-binding</keyword>
<evidence type="ECO:0000256" key="5">
    <source>
        <dbReference type="SAM" id="Phobius"/>
    </source>
</evidence>
<evidence type="ECO:0000313" key="8">
    <source>
        <dbReference type="Proteomes" id="UP000815325"/>
    </source>
</evidence>
<gene>
    <name evidence="7" type="ORF">DUNSADRAFT_18500</name>
</gene>
<dbReference type="PANTHER" id="PTHR11361">
    <property type="entry name" value="DNA MISMATCH REPAIR PROTEIN MUTS FAMILY MEMBER"/>
    <property type="match status" value="1"/>
</dbReference>
<name>A0ABQ7GYZ8_DUNSA</name>
<sequence>MAAMDALSAVRTYHTAIPLPLLLIRLVFACSLAHIRTAALDALSTVHAYHVALPLPSPLPLPFLGLAFACSLATFGYSGHPQCCPCLLHGLLIAITIAFHLFCVCLLSCSHLRLLRTLSSLSASTMWPYHCHHLSLVLRLPALLPTFTRLPRAPSVLSVRTKYMALPLPLPFLCPVYACSLAHFFHGCSEPPTVLSALTPGTCRCHSLFWSCVCLLSYSHSHGCSKLWQFSAVCAYSNDLPLPLPFICLEVACSLAHILTAALDALSAVCAHHMASLSPLPLPFIRFVFACSLAHIRGSSGRSHRYLRQPFGFAVAIAFHLAVRAYHMAYLKCEDQEEEGEADEDLQRQGAASGCTEGAGSGMDASQGGVQQADENGLGELQLSGSAAEGQDGRDGTGDGDGRDGAADGDVGGSGSQGRSTERSMLRGALLPSPSAAKESLPAHAAERGAGKGALGGAATAAAAGATRITFLYRLQEGAADASFGLNVAAMAGLPNTAVQRAAQRACELRQAIQQGKEAMLQGRSGAATAAGETGECNGQLDDWKAQLPRVAEALRKATSQESQQESQGLLTELKSIQRRLQIAQQ</sequence>
<reference evidence="7" key="1">
    <citation type="submission" date="2017-08" db="EMBL/GenBank/DDBJ databases">
        <authorList>
            <person name="Polle J.E."/>
            <person name="Barry K."/>
            <person name="Cushman J."/>
            <person name="Schmutz J."/>
            <person name="Tran D."/>
            <person name="Hathwaick L.T."/>
            <person name="Yim W.C."/>
            <person name="Jenkins J."/>
            <person name="Mckie-Krisberg Z.M."/>
            <person name="Prochnik S."/>
            <person name="Lindquist E."/>
            <person name="Dockter R.B."/>
            <person name="Adam C."/>
            <person name="Molina H."/>
            <person name="Bunkerborg J."/>
            <person name="Jin E."/>
            <person name="Buchheim M."/>
            <person name="Magnuson J."/>
        </authorList>
    </citation>
    <scope>NUCLEOTIDE SEQUENCE</scope>
    <source>
        <strain evidence="7">CCAP 19/18</strain>
    </source>
</reference>
<dbReference type="PANTHER" id="PTHR11361:SF34">
    <property type="entry name" value="DNA MISMATCH REPAIR PROTEIN MSH1, MITOCHONDRIAL"/>
    <property type="match status" value="1"/>
</dbReference>
<feature type="region of interest" description="Disordered" evidence="4">
    <location>
        <begin position="340"/>
        <end position="371"/>
    </location>
</feature>
<evidence type="ECO:0000313" key="7">
    <source>
        <dbReference type="EMBL" id="KAF5839838.1"/>
    </source>
</evidence>
<feature type="transmembrane region" description="Helical" evidence="5">
    <location>
        <begin position="91"/>
        <end position="114"/>
    </location>
</feature>
<feature type="region of interest" description="Disordered" evidence="4">
    <location>
        <begin position="385"/>
        <end position="425"/>
    </location>
</feature>
<keyword evidence="2" id="KW-0067">ATP-binding</keyword>
<keyword evidence="5" id="KW-0812">Transmembrane</keyword>
<evidence type="ECO:0000256" key="3">
    <source>
        <dbReference type="ARBA" id="ARBA00023125"/>
    </source>
</evidence>
<dbReference type="EMBL" id="MU069531">
    <property type="protein sequence ID" value="KAF5839838.1"/>
    <property type="molecule type" value="Genomic_DNA"/>
</dbReference>
<comment type="caution">
    <text evidence="7">The sequence shown here is derived from an EMBL/GenBank/DDBJ whole genome shotgun (WGS) entry which is preliminary data.</text>
</comment>
<dbReference type="Proteomes" id="UP000815325">
    <property type="component" value="Unassembled WGS sequence"/>
</dbReference>
<dbReference type="Gene3D" id="3.40.50.300">
    <property type="entry name" value="P-loop containing nucleotide triphosphate hydrolases"/>
    <property type="match status" value="1"/>
</dbReference>
<protein>
    <recommendedName>
        <fullName evidence="6">DNA mismatch repair proteins mutS family domain-containing protein</fullName>
    </recommendedName>
</protein>
<accession>A0ABQ7GYZ8</accession>
<keyword evidence="8" id="KW-1185">Reference proteome</keyword>
<dbReference type="InterPro" id="IPR000432">
    <property type="entry name" value="DNA_mismatch_repair_MutS_C"/>
</dbReference>
<feature type="domain" description="DNA mismatch repair proteins mutS family" evidence="6">
    <location>
        <begin position="462"/>
        <end position="509"/>
    </location>
</feature>
<keyword evidence="1" id="KW-0547">Nucleotide-binding</keyword>